<name>A0ABR3RSX4_9PLEO</name>
<sequence length="305" mass="33589">MNEEDLEMRPTILKRENIALREKLGAFKDIFEHLQGRTQHVAHDTVQRLGAGSDPSDVLKTLRGELPQTTISEQAAARAVLPSVNSDCELELLVRHPKAYCALDLPAVAQDTVSTLFLHGQSSHEHVNQLQVVKSTEKPSDHPKYCDARLEKLNIEFWTSVSLTNDDAASAISLYLETHHPIWSFFDASQFIGDLIDCRTGGDSACSPFMVSSLLAFAMFERHAEKLYAAEERVDDLPTIAALSLLYTSIAVHGDVPRALPYLTAATDAAERMKLFSKPDPAFLGSPKAIAATSQAAWGLFNFLV</sequence>
<gene>
    <name evidence="1" type="ORF">SLS59_002507</name>
</gene>
<organism evidence="1 2">
    <name type="scientific">Nothophoma quercina</name>
    <dbReference type="NCBI Taxonomy" id="749835"/>
    <lineage>
        <taxon>Eukaryota</taxon>
        <taxon>Fungi</taxon>
        <taxon>Dikarya</taxon>
        <taxon>Ascomycota</taxon>
        <taxon>Pezizomycotina</taxon>
        <taxon>Dothideomycetes</taxon>
        <taxon>Pleosporomycetidae</taxon>
        <taxon>Pleosporales</taxon>
        <taxon>Pleosporineae</taxon>
        <taxon>Didymellaceae</taxon>
        <taxon>Nothophoma</taxon>
    </lineage>
</organism>
<reference evidence="1 2" key="1">
    <citation type="submission" date="2024-02" db="EMBL/GenBank/DDBJ databases">
        <title>De novo assembly and annotation of 12 fungi associated with fruit tree decline syndrome in Ontario, Canada.</title>
        <authorList>
            <person name="Sulman M."/>
            <person name="Ellouze W."/>
            <person name="Ilyukhin E."/>
        </authorList>
    </citation>
    <scope>NUCLEOTIDE SEQUENCE [LARGE SCALE GENOMIC DNA]</scope>
    <source>
        <strain evidence="1 2">M97-236</strain>
    </source>
</reference>
<proteinExistence type="predicted"/>
<dbReference type="EMBL" id="JAKIXB020000006">
    <property type="protein sequence ID" value="KAL1607539.1"/>
    <property type="molecule type" value="Genomic_DNA"/>
</dbReference>
<keyword evidence="2" id="KW-1185">Reference proteome</keyword>
<dbReference type="CDD" id="cd12148">
    <property type="entry name" value="fungal_TF_MHR"/>
    <property type="match status" value="1"/>
</dbReference>
<evidence type="ECO:0000313" key="1">
    <source>
        <dbReference type="EMBL" id="KAL1607539.1"/>
    </source>
</evidence>
<dbReference type="Proteomes" id="UP001521222">
    <property type="component" value="Unassembled WGS sequence"/>
</dbReference>
<dbReference type="PANTHER" id="PTHR47256">
    <property type="entry name" value="ZN(II)2CYS6 TRANSCRIPTION FACTOR (EUROFUNG)-RELATED"/>
    <property type="match status" value="1"/>
</dbReference>
<dbReference type="PANTHER" id="PTHR47256:SF1">
    <property type="entry name" value="ZN(II)2CYS6 TRANSCRIPTION FACTOR (EUROFUNG)"/>
    <property type="match status" value="1"/>
</dbReference>
<dbReference type="InterPro" id="IPR053187">
    <property type="entry name" value="Notoamide_regulator"/>
</dbReference>
<accession>A0ABR3RSX4</accession>
<evidence type="ECO:0000313" key="2">
    <source>
        <dbReference type="Proteomes" id="UP001521222"/>
    </source>
</evidence>
<protein>
    <submittedName>
        <fullName evidence="1">Uncharacterized protein</fullName>
    </submittedName>
</protein>
<comment type="caution">
    <text evidence="1">The sequence shown here is derived from an EMBL/GenBank/DDBJ whole genome shotgun (WGS) entry which is preliminary data.</text>
</comment>